<dbReference type="AlphaFoldDB" id="A0A8T0P7D4"/>
<evidence type="ECO:0000313" key="3">
    <source>
        <dbReference type="EMBL" id="KAG2556908.1"/>
    </source>
</evidence>
<sequence length="311" mass="34412">MAVDDQRYPMDDITMPIACELHVRAMNISIHVAYGSALPLNPTIHGRPIPPGYTSMTVEQIVGNNEDLELDFVGGDGEKTLGDALHGVVLWRKADIKLTASTTAPVQTDRPSPRPTSPPSPKPPPSPPSPPGQRATSTQTPPAPEKGKKKTPSLPAAGPSKKQKTIERKLTYENTAKELEEEAARYIKEQLKPKVPPPREKGLQKFMKTNKGRGQWSPELNVKMDYPCARQKQGTDWCGYYICDFLHIMTPCGKFATVDLRMAQMGDECYSTDRINAVCEQLTGFILNEILEPRGEFDHDGHIHRGFPSTS</sequence>
<accession>A0A8T0P7D4</accession>
<evidence type="ECO:0000313" key="4">
    <source>
        <dbReference type="Proteomes" id="UP000823388"/>
    </source>
</evidence>
<dbReference type="PANTHER" id="PTHR33018">
    <property type="entry name" value="OS10G0338966 PROTEIN-RELATED"/>
    <property type="match status" value="1"/>
</dbReference>
<dbReference type="Proteomes" id="UP000823388">
    <property type="component" value="Chromosome 8N"/>
</dbReference>
<dbReference type="InterPro" id="IPR058352">
    <property type="entry name" value="DUF8039"/>
</dbReference>
<dbReference type="Pfam" id="PF26133">
    <property type="entry name" value="DUF8039"/>
    <property type="match status" value="1"/>
</dbReference>
<gene>
    <name evidence="3" type="ORF">PVAP13_8NG211800</name>
</gene>
<reference evidence="3" key="1">
    <citation type="submission" date="2020-05" db="EMBL/GenBank/DDBJ databases">
        <title>WGS assembly of Panicum virgatum.</title>
        <authorList>
            <person name="Lovell J.T."/>
            <person name="Jenkins J."/>
            <person name="Shu S."/>
            <person name="Juenger T.E."/>
            <person name="Schmutz J."/>
        </authorList>
    </citation>
    <scope>NUCLEOTIDE SEQUENCE</scope>
    <source>
        <strain evidence="3">AP13</strain>
    </source>
</reference>
<name>A0A8T0P7D4_PANVG</name>
<evidence type="ECO:0000259" key="2">
    <source>
        <dbReference type="Pfam" id="PF26133"/>
    </source>
</evidence>
<evidence type="ECO:0000256" key="1">
    <source>
        <dbReference type="SAM" id="MobiDB-lite"/>
    </source>
</evidence>
<organism evidence="3 4">
    <name type="scientific">Panicum virgatum</name>
    <name type="common">Blackwell switchgrass</name>
    <dbReference type="NCBI Taxonomy" id="38727"/>
    <lineage>
        <taxon>Eukaryota</taxon>
        <taxon>Viridiplantae</taxon>
        <taxon>Streptophyta</taxon>
        <taxon>Embryophyta</taxon>
        <taxon>Tracheophyta</taxon>
        <taxon>Spermatophyta</taxon>
        <taxon>Magnoliopsida</taxon>
        <taxon>Liliopsida</taxon>
        <taxon>Poales</taxon>
        <taxon>Poaceae</taxon>
        <taxon>PACMAD clade</taxon>
        <taxon>Panicoideae</taxon>
        <taxon>Panicodae</taxon>
        <taxon>Paniceae</taxon>
        <taxon>Panicinae</taxon>
        <taxon>Panicum</taxon>
        <taxon>Panicum sect. Hiantes</taxon>
    </lineage>
</organism>
<feature type="region of interest" description="Disordered" evidence="1">
    <location>
        <begin position="101"/>
        <end position="169"/>
    </location>
</feature>
<proteinExistence type="predicted"/>
<dbReference type="EMBL" id="CM029052">
    <property type="protein sequence ID" value="KAG2556908.1"/>
    <property type="molecule type" value="Genomic_DNA"/>
</dbReference>
<feature type="compositionally biased region" description="Pro residues" evidence="1">
    <location>
        <begin position="113"/>
        <end position="131"/>
    </location>
</feature>
<dbReference type="PANTHER" id="PTHR33018:SF34">
    <property type="entry name" value="OS02G0472350 PROTEIN"/>
    <property type="match status" value="1"/>
</dbReference>
<feature type="domain" description="DUF8039" evidence="2">
    <location>
        <begin position="8"/>
        <end position="98"/>
    </location>
</feature>
<comment type="caution">
    <text evidence="3">The sequence shown here is derived from an EMBL/GenBank/DDBJ whole genome shotgun (WGS) entry which is preliminary data.</text>
</comment>
<protein>
    <recommendedName>
        <fullName evidence="2">DUF8039 domain-containing protein</fullName>
    </recommendedName>
</protein>
<keyword evidence="4" id="KW-1185">Reference proteome</keyword>
<feature type="compositionally biased region" description="Polar residues" evidence="1">
    <location>
        <begin position="101"/>
        <end position="110"/>
    </location>
</feature>